<feature type="domain" description="NadR/Ttd14 AAA" evidence="1">
    <location>
        <begin position="7"/>
        <end position="169"/>
    </location>
</feature>
<dbReference type="InterPro" id="IPR038727">
    <property type="entry name" value="NadR/Ttd14_AAA_dom"/>
</dbReference>
<dbReference type="Gene3D" id="3.40.50.300">
    <property type="entry name" value="P-loop containing nucleotide triphosphate hydrolases"/>
    <property type="match status" value="1"/>
</dbReference>
<organism evidence="2 3">
    <name type="scientific">Vibrio hippocampi</name>
    <dbReference type="NCBI Taxonomy" id="654686"/>
    <lineage>
        <taxon>Bacteria</taxon>
        <taxon>Pseudomonadati</taxon>
        <taxon>Pseudomonadota</taxon>
        <taxon>Gammaproteobacteria</taxon>
        <taxon>Vibrionales</taxon>
        <taxon>Vibrionaceae</taxon>
        <taxon>Vibrio</taxon>
    </lineage>
</organism>
<protein>
    <recommendedName>
        <fullName evidence="1">NadR/Ttd14 AAA domain-containing protein</fullName>
    </recommendedName>
</protein>
<name>A0ABM8ZE90_9VIBR</name>
<proteinExistence type="predicted"/>
<evidence type="ECO:0000313" key="2">
    <source>
        <dbReference type="EMBL" id="CAH0524359.1"/>
    </source>
</evidence>
<dbReference type="EMBL" id="CAKLCM010000001">
    <property type="protein sequence ID" value="CAH0524359.1"/>
    <property type="molecule type" value="Genomic_DNA"/>
</dbReference>
<dbReference type="SUPFAM" id="SSF52540">
    <property type="entry name" value="P-loop containing nucleoside triphosphate hydrolases"/>
    <property type="match status" value="1"/>
</dbReference>
<reference evidence="2" key="1">
    <citation type="submission" date="2021-12" db="EMBL/GenBank/DDBJ databases">
        <authorList>
            <person name="Rodrigo-Torres L."/>
            <person name="Arahal R. D."/>
            <person name="Lucena T."/>
        </authorList>
    </citation>
    <scope>NUCLEOTIDE SEQUENCE</scope>
    <source>
        <strain evidence="2">CECT 8226</strain>
    </source>
</reference>
<accession>A0ABM8ZE90</accession>
<dbReference type="InterPro" id="IPR027417">
    <property type="entry name" value="P-loop_NTPase"/>
</dbReference>
<dbReference type="Pfam" id="PF13521">
    <property type="entry name" value="AAA_28"/>
    <property type="match status" value="1"/>
</dbReference>
<dbReference type="Proteomes" id="UP000838160">
    <property type="component" value="Unassembled WGS sequence"/>
</dbReference>
<sequence>MSVITPFIISGGPGSGKTSLINALHKLGVATYPEIPRKLIEEQSKRVDGILPWSQLSAFADLCLTEMVEQRKAALGGGRLAVLDRAIPDICGYLHLADISIQESIAKEAQKNYQNQVFFCKPEPEIYVSDEVRPYPYEQALEIHHSLLQTYQKLGYQIVDVPLLSIAERAEFVLEAINKITSQEPATRSDA</sequence>
<keyword evidence="3" id="KW-1185">Reference proteome</keyword>
<evidence type="ECO:0000313" key="3">
    <source>
        <dbReference type="Proteomes" id="UP000838160"/>
    </source>
</evidence>
<gene>
    <name evidence="2" type="ORF">VHP8226_00186</name>
</gene>
<comment type="caution">
    <text evidence="2">The sequence shown here is derived from an EMBL/GenBank/DDBJ whole genome shotgun (WGS) entry which is preliminary data.</text>
</comment>
<evidence type="ECO:0000259" key="1">
    <source>
        <dbReference type="Pfam" id="PF13521"/>
    </source>
</evidence>